<dbReference type="GO" id="GO:0000160">
    <property type="term" value="P:phosphorelay signal transduction system"/>
    <property type="evidence" value="ECO:0007669"/>
    <property type="project" value="InterPro"/>
</dbReference>
<accession>A0A6A6GIP4</accession>
<name>A0A6A6GIP4_9PEZI</name>
<dbReference type="FunFam" id="1.10.510.10:FF:000340">
    <property type="entry name" value="Serine threonine protein kinase"/>
    <property type="match status" value="1"/>
</dbReference>
<keyword evidence="7" id="KW-0067">ATP-binding</keyword>
<dbReference type="OrthoDB" id="162894at2759"/>
<evidence type="ECO:0000256" key="9">
    <source>
        <dbReference type="ARBA" id="ARBA00048679"/>
    </source>
</evidence>
<feature type="compositionally biased region" description="Low complexity" evidence="11">
    <location>
        <begin position="1408"/>
        <end position="1423"/>
    </location>
</feature>
<comment type="caution">
    <text evidence="10">Lacks conserved residue(s) required for the propagation of feature annotation.</text>
</comment>
<feature type="compositionally biased region" description="Low complexity" evidence="11">
    <location>
        <begin position="609"/>
        <end position="621"/>
    </location>
</feature>
<dbReference type="NCBIfam" id="TIGR00229">
    <property type="entry name" value="sensory_box"/>
    <property type="match status" value="1"/>
</dbReference>
<feature type="compositionally biased region" description="Low complexity" evidence="11">
    <location>
        <begin position="322"/>
        <end position="342"/>
    </location>
</feature>
<dbReference type="SMART" id="SM00220">
    <property type="entry name" value="S_TKc"/>
    <property type="match status" value="1"/>
</dbReference>
<proteinExistence type="predicted"/>
<evidence type="ECO:0000256" key="5">
    <source>
        <dbReference type="ARBA" id="ARBA00022741"/>
    </source>
</evidence>
<evidence type="ECO:0000256" key="11">
    <source>
        <dbReference type="SAM" id="MobiDB-lite"/>
    </source>
</evidence>
<dbReference type="SMART" id="SM00091">
    <property type="entry name" value="PAS"/>
    <property type="match status" value="1"/>
</dbReference>
<feature type="region of interest" description="Disordered" evidence="11">
    <location>
        <begin position="1930"/>
        <end position="1997"/>
    </location>
</feature>
<dbReference type="PANTHER" id="PTHR24356:SF1">
    <property type="entry name" value="SERINE_THREONINE-PROTEIN KINASE GREATWALL"/>
    <property type="match status" value="1"/>
</dbReference>
<keyword evidence="2" id="KW-0723">Serine/threonine-protein kinase</keyword>
<keyword evidence="6" id="KW-0418">Kinase</keyword>
<dbReference type="GO" id="GO:0005737">
    <property type="term" value="C:cytoplasm"/>
    <property type="evidence" value="ECO:0007669"/>
    <property type="project" value="TreeGrafter"/>
</dbReference>
<keyword evidence="3" id="KW-0597">Phosphoprotein</keyword>
<evidence type="ECO:0000256" key="4">
    <source>
        <dbReference type="ARBA" id="ARBA00022679"/>
    </source>
</evidence>
<dbReference type="InterPro" id="IPR001789">
    <property type="entry name" value="Sig_transdc_resp-reg_receiver"/>
</dbReference>
<evidence type="ECO:0000256" key="2">
    <source>
        <dbReference type="ARBA" id="ARBA00022527"/>
    </source>
</evidence>
<dbReference type="PANTHER" id="PTHR24356">
    <property type="entry name" value="SERINE/THREONINE-PROTEIN KINASE"/>
    <property type="match status" value="1"/>
</dbReference>
<evidence type="ECO:0000259" key="14">
    <source>
        <dbReference type="PROSITE" id="PS50112"/>
    </source>
</evidence>
<dbReference type="PROSITE" id="PS00108">
    <property type="entry name" value="PROTEIN_KINASE_ST"/>
    <property type="match status" value="1"/>
</dbReference>
<comment type="catalytic activity">
    <reaction evidence="8">
        <text>L-threonyl-[protein] + ATP = O-phospho-L-threonyl-[protein] + ADP + H(+)</text>
        <dbReference type="Rhea" id="RHEA:46608"/>
        <dbReference type="Rhea" id="RHEA-COMP:11060"/>
        <dbReference type="Rhea" id="RHEA-COMP:11605"/>
        <dbReference type="ChEBI" id="CHEBI:15378"/>
        <dbReference type="ChEBI" id="CHEBI:30013"/>
        <dbReference type="ChEBI" id="CHEBI:30616"/>
        <dbReference type="ChEBI" id="CHEBI:61977"/>
        <dbReference type="ChEBI" id="CHEBI:456216"/>
        <dbReference type="EC" id="2.7.11.1"/>
    </reaction>
</comment>
<feature type="domain" description="Response regulatory" evidence="13">
    <location>
        <begin position="1553"/>
        <end position="1667"/>
    </location>
</feature>
<evidence type="ECO:0000256" key="3">
    <source>
        <dbReference type="ARBA" id="ARBA00022553"/>
    </source>
</evidence>
<dbReference type="InterPro" id="IPR000961">
    <property type="entry name" value="AGC-kinase_C"/>
</dbReference>
<feature type="region of interest" description="Disordered" evidence="11">
    <location>
        <begin position="298"/>
        <end position="361"/>
    </location>
</feature>
<dbReference type="FunFam" id="3.40.50.2300:FF:000139">
    <property type="entry name" value="Serine threonine protein kinase"/>
    <property type="match status" value="1"/>
</dbReference>
<dbReference type="SMART" id="SM00448">
    <property type="entry name" value="REC"/>
    <property type="match status" value="1"/>
</dbReference>
<feature type="compositionally biased region" description="Acidic residues" evidence="11">
    <location>
        <begin position="1952"/>
        <end position="1961"/>
    </location>
</feature>
<dbReference type="Proteomes" id="UP000799538">
    <property type="component" value="Unassembled WGS sequence"/>
</dbReference>
<feature type="compositionally biased region" description="Polar residues" evidence="11">
    <location>
        <begin position="682"/>
        <end position="695"/>
    </location>
</feature>
<sequence length="1997" mass="216345">MASEGQPSSMLVPPVVAALKEEANENLATRGHMERSVSQDIREEREDLKRAAEQSVNAIMDLNLDGAIRWVSPSWEQLTGIAPDTLKDKKISEIISSDHKTIFTDAIEAMRRDDTKSRIIRFHVPSQQRPRTAVQDDAGQNKTGISKLNEDALTSQDDDGPSEVGLEAQGIMVYDRSTGEESHTMWMIKPAIPREITIDLPEVLVESLGIGAHVLAQYLNNLTNTTITESGSHPPPVPVLCRICERSIIPWWFEKHTELCLQEHRAEMEVQLAHEALTEHRSAIVKVLDALEQQAKRVRASANDNGSPMPAPTAEYKGLAIGPPTQSPSNPSSGQSSGRASPAVSQSRTRESSASGFGHHRAKSFAVRRPLGRIVELVLDLCDTAIEINTPSVKEATIQEGGGEIRTQSPSSDNRIAQVMQWQSPSAGTLESEEGLSLLCDDTQNFCKAKVDAVFRCRRILEYSERIRVEFDILVQECIDEALAKAQRIAAGEISDASEGSSSDVESVNGDDEKAAPEFAPSKTTENVPIRRPPSSTGPQSLAMALRNASDTSIGKDRNRRESSTGGSTRSNSPMGSRTPRSMVGSMSSMPLQQKRGSVVFESDAGAESDSSFRSSLASASRRADSPGTELSLSRVASARGRKRTSLALPSLQGGSRQESPVRGHVPPPLSPLRSFKPRVQSGESSASPITSPLQSASEFTSPIIRAQHIHHRRQSSVTLNEAYRNAPSSPRLSGIISNPQQPKAAQTSIKDFEIIKPISKGAFGSVYLAKKKVTGDYYAIKVLKKGDMVAKNQVTNVKAERAIMMWQGESDFVAKLYWTFASKDFLYLVMEYLNGGDCASLIKTLGGLPEDWAKKYLAEVVLGVQHLHSRQIVHRDLKPDNLLIDQKGHLKLTDFGLSRMGLVGRQKRMQNGKLVEGPDLSKHNPFRRAPSIASSRSTSFDFNGQHSPVETPSLTPAMSHDFSQPSYFSLNREHSREPSRRASSHRSDSGDSDALQALFRRFSMTDDALLQNPPRQTPIEEETGSEDADSPDAYGLTSVMSNSSQLPGPGNGTPPHQAAMPPPPMALFDPEDNGRRFVGTPDYLAPETINGVGQDEMSDWWSLGCILFESLYGYPPFHAPTPEIVFQNILARNILWPDVEEDCASDDAKDLINKLLVLDPKQRLGANNDDRYANGGDEIRAHPWFEDIDWDTLREDEASFVPQPSHAEDTEYFDARGATAQNFSHEFEDQTPSPMGTPGADYPDRPYDALSRVRMKVNSIKRGLMPLHIPPHVRDGRNRRSSEPTAPDDFGSFQFKNLPVLEKANKDVLSKLRAEAMQAQSKSNQVAAAAAAAKSGDSSAVAIAPSLEASPVIAGPLKRTLSVNKHIRPASPSLLSQANSSPNRQSQPSSPLLVSFSANHHERRKTSSGSSNLSQTTNSSLQPGSFFDVPKLAKAQSAASSPVKLTKQTSVPLAPPKEDLTLSPRGIGGSSPRQRSHTVGDSDNSSDLTLLKRASTHSHQKRHSQVFDVSPSSSDTEDQRQKALLRVQRRRQSSRRLSQITLSEGPMFRPLDVLICEDHPVSRLVMERLLEKLRCRTISVTTGTEAMRYAMSEVKFDIIMMEFKLPQINGADVARMIRETKNANTHTPIVAVTGYLKELMAPHDFDALVEKPPDTNKLGEVLGRLCMWKPPPPGWTPAMIGQNMPTGIPGSGLRKSSSVAEGESPTSTVPSAVFSTTSKARVGSREESVTSGSGIDGSLDGQGGEKMERIPTIIRQTTTESIPAKPTEWSDAELERHFGGLGISDGPNSNSSSSEESKFLTPTPRAHLTEQRSAPAILELGASRKVKSPPLRPSRGGNPNHNPGSGSGSSNEDAIESSEGDDEDDEMGNVNIRARSPKKKGEKQGGSKLATEMLRTNSQGSVVSGDEVQGVVKGGQGGGEVVAVGQAKGQGRVGEGGMTPPMKFGGGGGGEGEEGEDGLGDVDVTPKPSGDFGAGGLGVDPDPTPRKMGSPTRMGR</sequence>
<feature type="domain" description="AGC-kinase C-terminal" evidence="15">
    <location>
        <begin position="1187"/>
        <end position="1306"/>
    </location>
</feature>
<dbReference type="InterPro" id="IPR035965">
    <property type="entry name" value="PAS-like_dom_sf"/>
</dbReference>
<evidence type="ECO:0000313" key="17">
    <source>
        <dbReference type="Proteomes" id="UP000799538"/>
    </source>
</evidence>
<feature type="compositionally biased region" description="Basic and acidic residues" evidence="11">
    <location>
        <begin position="1273"/>
        <end position="1283"/>
    </location>
</feature>
<dbReference type="Gene3D" id="3.30.200.20">
    <property type="entry name" value="Phosphorylase Kinase, domain 1"/>
    <property type="match status" value="1"/>
</dbReference>
<feature type="region of interest" description="Disordered" evidence="11">
    <location>
        <begin position="126"/>
        <end position="164"/>
    </location>
</feature>
<protein>
    <recommendedName>
        <fullName evidence="1">non-specific serine/threonine protein kinase</fullName>
        <ecNumber evidence="1">2.7.11.1</ecNumber>
    </recommendedName>
</protein>
<dbReference type="Pfam" id="PF00069">
    <property type="entry name" value="Pkinase"/>
    <property type="match status" value="2"/>
</dbReference>
<dbReference type="InterPro" id="IPR011006">
    <property type="entry name" value="CheY-like_superfamily"/>
</dbReference>
<feature type="compositionally biased region" description="Acidic residues" evidence="11">
    <location>
        <begin position="1854"/>
        <end position="1868"/>
    </location>
</feature>
<feature type="compositionally biased region" description="Polar residues" evidence="11">
    <location>
        <begin position="343"/>
        <end position="355"/>
    </location>
</feature>
<feature type="domain" description="Protein kinase" evidence="12">
    <location>
        <begin position="753"/>
        <end position="1186"/>
    </location>
</feature>
<dbReference type="InterPro" id="IPR050236">
    <property type="entry name" value="Ser_Thr_kinase_AGC"/>
</dbReference>
<dbReference type="GO" id="GO:0005524">
    <property type="term" value="F:ATP binding"/>
    <property type="evidence" value="ECO:0007669"/>
    <property type="project" value="UniProtKB-KW"/>
</dbReference>
<feature type="compositionally biased region" description="Basic and acidic residues" evidence="11">
    <location>
        <begin position="554"/>
        <end position="563"/>
    </location>
</feature>
<evidence type="ECO:0000256" key="10">
    <source>
        <dbReference type="PROSITE-ProRule" id="PRU00169"/>
    </source>
</evidence>
<feature type="compositionally biased region" description="Low complexity" evidence="11">
    <location>
        <begin position="1834"/>
        <end position="1853"/>
    </location>
</feature>
<feature type="domain" description="PAS" evidence="14">
    <location>
        <begin position="44"/>
        <end position="114"/>
    </location>
</feature>
<dbReference type="InterPro" id="IPR008271">
    <property type="entry name" value="Ser/Thr_kinase_AS"/>
</dbReference>
<feature type="region of interest" description="Disordered" evidence="11">
    <location>
        <begin position="1684"/>
        <end position="1746"/>
    </location>
</feature>
<dbReference type="Gene3D" id="1.10.510.10">
    <property type="entry name" value="Transferase(Phosphotransferase) domain 1"/>
    <property type="match status" value="2"/>
</dbReference>
<dbReference type="GO" id="GO:0006355">
    <property type="term" value="P:regulation of DNA-templated transcription"/>
    <property type="evidence" value="ECO:0007669"/>
    <property type="project" value="InterPro"/>
</dbReference>
<feature type="region of interest" description="Disordered" evidence="11">
    <location>
        <begin position="1438"/>
        <end position="1539"/>
    </location>
</feature>
<dbReference type="EC" id="2.7.11.1" evidence="1"/>
<dbReference type="EMBL" id="ML992503">
    <property type="protein sequence ID" value="KAF2225498.1"/>
    <property type="molecule type" value="Genomic_DNA"/>
</dbReference>
<dbReference type="Gene3D" id="3.30.450.20">
    <property type="entry name" value="PAS domain"/>
    <property type="match status" value="1"/>
</dbReference>
<organism evidence="16 17">
    <name type="scientific">Elsinoe ampelina</name>
    <dbReference type="NCBI Taxonomy" id="302913"/>
    <lineage>
        <taxon>Eukaryota</taxon>
        <taxon>Fungi</taxon>
        <taxon>Dikarya</taxon>
        <taxon>Ascomycota</taxon>
        <taxon>Pezizomycotina</taxon>
        <taxon>Dothideomycetes</taxon>
        <taxon>Dothideomycetidae</taxon>
        <taxon>Myriangiales</taxon>
        <taxon>Elsinoaceae</taxon>
        <taxon>Elsinoe</taxon>
    </lineage>
</organism>
<evidence type="ECO:0000256" key="8">
    <source>
        <dbReference type="ARBA" id="ARBA00047899"/>
    </source>
</evidence>
<dbReference type="PROSITE" id="PS50112">
    <property type="entry name" value="PAS"/>
    <property type="match status" value="1"/>
</dbReference>
<feature type="region of interest" description="Disordered" evidence="11">
    <location>
        <begin position="1006"/>
        <end position="1061"/>
    </location>
</feature>
<keyword evidence="4" id="KW-0808">Transferase</keyword>
<dbReference type="SUPFAM" id="SSF56112">
    <property type="entry name" value="Protein kinase-like (PK-like)"/>
    <property type="match status" value="1"/>
</dbReference>
<feature type="region of interest" description="Disordered" evidence="11">
    <location>
        <begin position="909"/>
        <end position="993"/>
    </location>
</feature>
<dbReference type="InterPro" id="IPR000719">
    <property type="entry name" value="Prot_kinase_dom"/>
</dbReference>
<feature type="compositionally biased region" description="Polar residues" evidence="11">
    <location>
        <begin position="1472"/>
        <end position="1489"/>
    </location>
</feature>
<dbReference type="GO" id="GO:1901992">
    <property type="term" value="P:positive regulation of mitotic cell cycle phase transition"/>
    <property type="evidence" value="ECO:0007669"/>
    <property type="project" value="UniProtKB-ARBA"/>
</dbReference>
<feature type="region of interest" description="Disordered" evidence="11">
    <location>
        <begin position="492"/>
        <end position="695"/>
    </location>
</feature>
<dbReference type="SMART" id="SM00133">
    <property type="entry name" value="S_TK_X"/>
    <property type="match status" value="1"/>
</dbReference>
<comment type="catalytic activity">
    <reaction evidence="9">
        <text>L-seryl-[protein] + ATP = O-phospho-L-seryl-[protein] + ADP + H(+)</text>
        <dbReference type="Rhea" id="RHEA:17989"/>
        <dbReference type="Rhea" id="RHEA-COMP:9863"/>
        <dbReference type="Rhea" id="RHEA-COMP:11604"/>
        <dbReference type="ChEBI" id="CHEBI:15378"/>
        <dbReference type="ChEBI" id="CHEBI:29999"/>
        <dbReference type="ChEBI" id="CHEBI:30616"/>
        <dbReference type="ChEBI" id="CHEBI:83421"/>
        <dbReference type="ChEBI" id="CHEBI:456216"/>
        <dbReference type="EC" id="2.7.11.1"/>
    </reaction>
</comment>
<dbReference type="PROSITE" id="PS50110">
    <property type="entry name" value="RESPONSE_REGULATORY"/>
    <property type="match status" value="1"/>
</dbReference>
<dbReference type="GO" id="GO:0004674">
    <property type="term" value="F:protein serine/threonine kinase activity"/>
    <property type="evidence" value="ECO:0007669"/>
    <property type="project" value="UniProtKB-KW"/>
</dbReference>
<evidence type="ECO:0000256" key="6">
    <source>
        <dbReference type="ARBA" id="ARBA00022777"/>
    </source>
</evidence>
<reference evidence="17" key="1">
    <citation type="journal article" date="2020" name="Stud. Mycol.">
        <title>101 Dothideomycetes genomes: A test case for predicting lifestyles and emergence of pathogens.</title>
        <authorList>
            <person name="Haridas S."/>
            <person name="Albert R."/>
            <person name="Binder M."/>
            <person name="Bloem J."/>
            <person name="LaButti K."/>
            <person name="Salamov A."/>
            <person name="Andreopoulos B."/>
            <person name="Baker S."/>
            <person name="Barry K."/>
            <person name="Bills G."/>
            <person name="Bluhm B."/>
            <person name="Cannon C."/>
            <person name="Castanera R."/>
            <person name="Culley D."/>
            <person name="Daum C."/>
            <person name="Ezra D."/>
            <person name="Gonzalez J."/>
            <person name="Henrissat B."/>
            <person name="Kuo A."/>
            <person name="Liang C."/>
            <person name="Lipzen A."/>
            <person name="Lutzoni F."/>
            <person name="Magnuson J."/>
            <person name="Mondo S."/>
            <person name="Nolan M."/>
            <person name="Ohm R."/>
            <person name="Pangilinan J."/>
            <person name="Park H.-J."/>
            <person name="Ramirez L."/>
            <person name="Alfaro M."/>
            <person name="Sun H."/>
            <person name="Tritt A."/>
            <person name="Yoshinaga Y."/>
            <person name="Zwiers L.-H."/>
            <person name="Turgeon B."/>
            <person name="Goodwin S."/>
            <person name="Spatafora J."/>
            <person name="Crous P."/>
            <person name="Grigoriev I."/>
        </authorList>
    </citation>
    <scope>NUCLEOTIDE SEQUENCE [LARGE SCALE GENOMIC DNA]</scope>
    <source>
        <strain evidence="17">CECT 20119</strain>
    </source>
</reference>
<keyword evidence="17" id="KW-1185">Reference proteome</keyword>
<gene>
    <name evidence="16" type="ORF">BDZ85DRAFT_316679</name>
</gene>
<keyword evidence="5" id="KW-0547">Nucleotide-binding</keyword>
<evidence type="ECO:0000259" key="12">
    <source>
        <dbReference type="PROSITE" id="PS50011"/>
    </source>
</evidence>
<dbReference type="FunFam" id="1.10.510.10:FF:000664">
    <property type="entry name" value="Serine threonine protein kinase"/>
    <property type="match status" value="1"/>
</dbReference>
<dbReference type="Pfam" id="PF00989">
    <property type="entry name" value="PAS"/>
    <property type="match status" value="1"/>
</dbReference>
<evidence type="ECO:0000256" key="1">
    <source>
        <dbReference type="ARBA" id="ARBA00012513"/>
    </source>
</evidence>
<feature type="compositionally biased region" description="Low complexity" evidence="11">
    <location>
        <begin position="1377"/>
        <end position="1392"/>
    </location>
</feature>
<evidence type="ECO:0000313" key="16">
    <source>
        <dbReference type="EMBL" id="KAF2225498.1"/>
    </source>
</evidence>
<feature type="compositionally biased region" description="Polar residues" evidence="11">
    <location>
        <begin position="1695"/>
        <end position="1720"/>
    </location>
</feature>
<evidence type="ECO:0000256" key="7">
    <source>
        <dbReference type="ARBA" id="ARBA00022840"/>
    </source>
</evidence>
<dbReference type="PROSITE" id="PS50011">
    <property type="entry name" value="PROTEIN_KINASE_DOM"/>
    <property type="match status" value="1"/>
</dbReference>
<dbReference type="PROSITE" id="PS51285">
    <property type="entry name" value="AGC_KINASE_CTER"/>
    <property type="match status" value="1"/>
</dbReference>
<dbReference type="CDD" id="cd05611">
    <property type="entry name" value="STKc_Rim15_like"/>
    <property type="match status" value="1"/>
</dbReference>
<dbReference type="SUPFAM" id="SSF52172">
    <property type="entry name" value="CheY-like"/>
    <property type="match status" value="1"/>
</dbReference>
<dbReference type="InterPro" id="IPR011009">
    <property type="entry name" value="Kinase-like_dom_sf"/>
</dbReference>
<feature type="region of interest" description="Disordered" evidence="11">
    <location>
        <begin position="1265"/>
        <end position="1294"/>
    </location>
</feature>
<feature type="compositionally biased region" description="Polar residues" evidence="11">
    <location>
        <begin position="933"/>
        <end position="970"/>
    </location>
</feature>
<feature type="region of interest" description="Disordered" evidence="11">
    <location>
        <begin position="1779"/>
        <end position="1918"/>
    </location>
</feature>
<evidence type="ECO:0000259" key="13">
    <source>
        <dbReference type="PROSITE" id="PS50110"/>
    </source>
</evidence>
<feature type="compositionally biased region" description="Acidic residues" evidence="11">
    <location>
        <begin position="1020"/>
        <end position="1031"/>
    </location>
</feature>
<dbReference type="GO" id="GO:0005634">
    <property type="term" value="C:nucleus"/>
    <property type="evidence" value="ECO:0007669"/>
    <property type="project" value="TreeGrafter"/>
</dbReference>
<evidence type="ECO:0000259" key="15">
    <source>
        <dbReference type="PROSITE" id="PS51285"/>
    </source>
</evidence>
<dbReference type="InterPro" id="IPR000014">
    <property type="entry name" value="PAS"/>
</dbReference>
<dbReference type="Gene3D" id="3.40.50.2300">
    <property type="match status" value="1"/>
</dbReference>
<dbReference type="SUPFAM" id="SSF55785">
    <property type="entry name" value="PYP-like sensor domain (PAS domain)"/>
    <property type="match status" value="1"/>
</dbReference>
<feature type="compositionally biased region" description="Basic residues" evidence="11">
    <location>
        <begin position="1495"/>
        <end position="1505"/>
    </location>
</feature>
<feature type="compositionally biased region" description="Low complexity" evidence="11">
    <location>
        <begin position="564"/>
        <end position="573"/>
    </location>
</feature>
<feature type="region of interest" description="Disordered" evidence="11">
    <location>
        <begin position="1373"/>
        <end position="1426"/>
    </location>
</feature>
<dbReference type="CDD" id="cd00130">
    <property type="entry name" value="PAS"/>
    <property type="match status" value="1"/>
</dbReference>
<dbReference type="CDD" id="cd17546">
    <property type="entry name" value="REC_hyHK_CKI1_RcsC-like"/>
    <property type="match status" value="1"/>
</dbReference>
<dbReference type="FunFam" id="3.30.200.20:FF:001008">
    <property type="entry name" value="Serine/threonine-protein kinase cek1"/>
    <property type="match status" value="1"/>
</dbReference>
<feature type="compositionally biased region" description="Basic and acidic residues" evidence="11">
    <location>
        <begin position="972"/>
        <end position="990"/>
    </location>
</feature>
<dbReference type="InterPro" id="IPR013767">
    <property type="entry name" value="PAS_fold"/>
</dbReference>
<dbReference type="Pfam" id="PF00072">
    <property type="entry name" value="Response_reg"/>
    <property type="match status" value="1"/>
</dbReference>
<feature type="compositionally biased region" description="Polar residues" evidence="11">
    <location>
        <begin position="574"/>
        <end position="596"/>
    </location>
</feature>